<dbReference type="EMBL" id="CM023477">
    <property type="protein sequence ID" value="KAH7937271.1"/>
    <property type="molecule type" value="Genomic_DNA"/>
</dbReference>
<comment type="caution">
    <text evidence="1">The sequence shown here is derived from an EMBL/GenBank/DDBJ whole genome shotgun (WGS) entry which is preliminary data.</text>
</comment>
<dbReference type="Proteomes" id="UP000821865">
    <property type="component" value="Chromosome 8"/>
</dbReference>
<protein>
    <submittedName>
        <fullName evidence="1">Uncharacterized protein</fullName>
    </submittedName>
</protein>
<reference evidence="1" key="1">
    <citation type="submission" date="2020-05" db="EMBL/GenBank/DDBJ databases">
        <title>Large-scale comparative analyses of tick genomes elucidate their genetic diversity and vector capacities.</title>
        <authorList>
            <person name="Jia N."/>
            <person name="Wang J."/>
            <person name="Shi W."/>
            <person name="Du L."/>
            <person name="Sun Y."/>
            <person name="Zhan W."/>
            <person name="Jiang J."/>
            <person name="Wang Q."/>
            <person name="Zhang B."/>
            <person name="Ji P."/>
            <person name="Sakyi L.B."/>
            <person name="Cui X."/>
            <person name="Yuan T."/>
            <person name="Jiang B."/>
            <person name="Yang W."/>
            <person name="Lam T.T.-Y."/>
            <person name="Chang Q."/>
            <person name="Ding S."/>
            <person name="Wang X."/>
            <person name="Zhu J."/>
            <person name="Ruan X."/>
            <person name="Zhao L."/>
            <person name="Wei J."/>
            <person name="Que T."/>
            <person name="Du C."/>
            <person name="Cheng J."/>
            <person name="Dai P."/>
            <person name="Han X."/>
            <person name="Huang E."/>
            <person name="Gao Y."/>
            <person name="Liu J."/>
            <person name="Shao H."/>
            <person name="Ye R."/>
            <person name="Li L."/>
            <person name="Wei W."/>
            <person name="Wang X."/>
            <person name="Wang C."/>
            <person name="Yang T."/>
            <person name="Huo Q."/>
            <person name="Li W."/>
            <person name="Guo W."/>
            <person name="Chen H."/>
            <person name="Zhou L."/>
            <person name="Ni X."/>
            <person name="Tian J."/>
            <person name="Zhou Y."/>
            <person name="Sheng Y."/>
            <person name="Liu T."/>
            <person name="Pan Y."/>
            <person name="Xia L."/>
            <person name="Li J."/>
            <person name="Zhao F."/>
            <person name="Cao W."/>
        </authorList>
    </citation>
    <scope>NUCLEOTIDE SEQUENCE</scope>
    <source>
        <strain evidence="1">Dsil-2018</strain>
    </source>
</reference>
<proteinExistence type="predicted"/>
<evidence type="ECO:0000313" key="2">
    <source>
        <dbReference type="Proteomes" id="UP000821865"/>
    </source>
</evidence>
<organism evidence="1 2">
    <name type="scientific">Dermacentor silvarum</name>
    <name type="common">Tick</name>
    <dbReference type="NCBI Taxonomy" id="543639"/>
    <lineage>
        <taxon>Eukaryota</taxon>
        <taxon>Metazoa</taxon>
        <taxon>Ecdysozoa</taxon>
        <taxon>Arthropoda</taxon>
        <taxon>Chelicerata</taxon>
        <taxon>Arachnida</taxon>
        <taxon>Acari</taxon>
        <taxon>Parasitiformes</taxon>
        <taxon>Ixodida</taxon>
        <taxon>Ixodoidea</taxon>
        <taxon>Ixodidae</taxon>
        <taxon>Rhipicephalinae</taxon>
        <taxon>Dermacentor</taxon>
    </lineage>
</organism>
<name>A0ACB8C8M4_DERSI</name>
<evidence type="ECO:0000313" key="1">
    <source>
        <dbReference type="EMBL" id="KAH7937271.1"/>
    </source>
</evidence>
<accession>A0ACB8C8M4</accession>
<sequence length="76" mass="8399">MCDFHAFVLLATTLSIYVLAAEDGQAPVIKTVNAFVSGVRTTIAGKCRDMYLGIPYAKLPKSPLRFRKPVPLESWN</sequence>
<keyword evidence="2" id="KW-1185">Reference proteome</keyword>
<gene>
    <name evidence="1" type="ORF">HPB49_009881</name>
</gene>